<feature type="transmembrane region" description="Helical" evidence="7">
    <location>
        <begin position="322"/>
        <end position="346"/>
    </location>
</feature>
<protein>
    <submittedName>
        <fullName evidence="8">GABA permease</fullName>
    </submittedName>
</protein>
<dbReference type="OrthoDB" id="3257095at2759"/>
<feature type="transmembrane region" description="Helical" evidence="7">
    <location>
        <begin position="454"/>
        <end position="473"/>
    </location>
</feature>
<comment type="subcellular location">
    <subcellularLocation>
        <location evidence="1">Membrane</location>
        <topology evidence="1">Multi-pass membrane protein</topology>
    </subcellularLocation>
</comment>
<feature type="transmembrane region" description="Helical" evidence="7">
    <location>
        <begin position="281"/>
        <end position="302"/>
    </location>
</feature>
<feature type="region of interest" description="Disordered" evidence="6">
    <location>
        <begin position="1"/>
        <end position="23"/>
    </location>
</feature>
<dbReference type="PIRSF" id="PIRSF006060">
    <property type="entry name" value="AA_transporter"/>
    <property type="match status" value="1"/>
</dbReference>
<evidence type="ECO:0000313" key="8">
    <source>
        <dbReference type="EMBL" id="PSN60203.1"/>
    </source>
</evidence>
<feature type="transmembrane region" description="Helical" evidence="7">
    <location>
        <begin position="133"/>
        <end position="157"/>
    </location>
</feature>
<reference evidence="8 9" key="1">
    <citation type="journal article" date="2018" name="Front. Microbiol.">
        <title>Genome-Wide Analysis of Corynespora cassiicola Leaf Fall Disease Putative Effectors.</title>
        <authorList>
            <person name="Lopez D."/>
            <person name="Ribeiro S."/>
            <person name="Label P."/>
            <person name="Fumanal B."/>
            <person name="Venisse J.S."/>
            <person name="Kohler A."/>
            <person name="de Oliveira R.R."/>
            <person name="Labutti K."/>
            <person name="Lipzen A."/>
            <person name="Lail K."/>
            <person name="Bauer D."/>
            <person name="Ohm R.A."/>
            <person name="Barry K.W."/>
            <person name="Spatafora J."/>
            <person name="Grigoriev I.V."/>
            <person name="Martin F.M."/>
            <person name="Pujade-Renaud V."/>
        </authorList>
    </citation>
    <scope>NUCLEOTIDE SEQUENCE [LARGE SCALE GENOMIC DNA]</scope>
    <source>
        <strain evidence="8 9">Philippines</strain>
    </source>
</reference>
<feature type="compositionally biased region" description="Basic and acidic residues" evidence="6">
    <location>
        <begin position="1"/>
        <end position="14"/>
    </location>
</feature>
<keyword evidence="4 7" id="KW-1133">Transmembrane helix</keyword>
<evidence type="ECO:0000256" key="2">
    <source>
        <dbReference type="ARBA" id="ARBA00022448"/>
    </source>
</evidence>
<organism evidence="8 9">
    <name type="scientific">Corynespora cassiicola Philippines</name>
    <dbReference type="NCBI Taxonomy" id="1448308"/>
    <lineage>
        <taxon>Eukaryota</taxon>
        <taxon>Fungi</taxon>
        <taxon>Dikarya</taxon>
        <taxon>Ascomycota</taxon>
        <taxon>Pezizomycotina</taxon>
        <taxon>Dothideomycetes</taxon>
        <taxon>Pleosporomycetidae</taxon>
        <taxon>Pleosporales</taxon>
        <taxon>Corynesporascaceae</taxon>
        <taxon>Corynespora</taxon>
    </lineage>
</organism>
<dbReference type="InterPro" id="IPR002293">
    <property type="entry name" value="AA/rel_permease1"/>
</dbReference>
<feature type="transmembrane region" description="Helical" evidence="7">
    <location>
        <begin position="204"/>
        <end position="223"/>
    </location>
</feature>
<keyword evidence="5 7" id="KW-0472">Membrane</keyword>
<evidence type="ECO:0000256" key="3">
    <source>
        <dbReference type="ARBA" id="ARBA00022692"/>
    </source>
</evidence>
<name>A0A2T2N450_CORCC</name>
<feature type="transmembrane region" description="Helical" evidence="7">
    <location>
        <begin position="177"/>
        <end position="197"/>
    </location>
</feature>
<dbReference type="GO" id="GO:0022857">
    <property type="term" value="F:transmembrane transporter activity"/>
    <property type="evidence" value="ECO:0007669"/>
    <property type="project" value="InterPro"/>
</dbReference>
<dbReference type="PANTHER" id="PTHR45649:SF2">
    <property type="entry name" value="ACID PERMEASE, PUTATIVE-RELATED"/>
    <property type="match status" value="1"/>
</dbReference>
<dbReference type="GO" id="GO:0016020">
    <property type="term" value="C:membrane"/>
    <property type="evidence" value="ECO:0007669"/>
    <property type="project" value="UniProtKB-SubCell"/>
</dbReference>
<dbReference type="EMBL" id="KZ678150">
    <property type="protein sequence ID" value="PSN60203.1"/>
    <property type="molecule type" value="Genomic_DNA"/>
</dbReference>
<feature type="transmembrane region" description="Helical" evidence="7">
    <location>
        <begin position="47"/>
        <end position="64"/>
    </location>
</feature>
<gene>
    <name evidence="8" type="ORF">BS50DRAFT_681716</name>
</gene>
<evidence type="ECO:0000256" key="6">
    <source>
        <dbReference type="SAM" id="MobiDB-lite"/>
    </source>
</evidence>
<evidence type="ECO:0000256" key="7">
    <source>
        <dbReference type="SAM" id="Phobius"/>
    </source>
</evidence>
<feature type="transmembrane region" description="Helical" evidence="7">
    <location>
        <begin position="385"/>
        <end position="405"/>
    </location>
</feature>
<dbReference type="AlphaFoldDB" id="A0A2T2N450"/>
<dbReference type="Pfam" id="PF13520">
    <property type="entry name" value="AA_permease_2"/>
    <property type="match status" value="1"/>
</dbReference>
<dbReference type="Gene3D" id="1.20.1740.10">
    <property type="entry name" value="Amino acid/polyamine transporter I"/>
    <property type="match status" value="1"/>
</dbReference>
<evidence type="ECO:0000313" key="9">
    <source>
        <dbReference type="Proteomes" id="UP000240883"/>
    </source>
</evidence>
<evidence type="ECO:0000256" key="5">
    <source>
        <dbReference type="ARBA" id="ARBA00023136"/>
    </source>
</evidence>
<feature type="transmembrane region" description="Helical" evidence="7">
    <location>
        <begin position="243"/>
        <end position="260"/>
    </location>
</feature>
<proteinExistence type="predicted"/>
<evidence type="ECO:0000256" key="4">
    <source>
        <dbReference type="ARBA" id="ARBA00022989"/>
    </source>
</evidence>
<dbReference type="PANTHER" id="PTHR45649">
    <property type="entry name" value="AMINO-ACID PERMEASE BAT1"/>
    <property type="match status" value="1"/>
</dbReference>
<sequence>MEKTADLSAEERAFPNDGIPESGIKAGTVEDREAMRRLGKQQLFKRNFGFLSILGFALILMGTWEALLGTVAFGLGNGGPSGLLYTYLGVWIGFFLIATSMAEMASMAPTAGGQYHWVSEFSSPKYQKQLSYLIGWLGILGYQVGVTIGGFLSGQIIQGLIVLNNPSYDYQRWHGTLIAMLITILVALFNIFMASWLPFIETLILILHLAAWVGVIVPLWVLAPKTPHAQVWNSFVDSGWGNTGVACLVGMITNVGSFIGSDAPVHMAEEVKSASKLLPRVMIFTMMINGAMGFITLVTFCYCVGDLEAALTTPTGFPIIQVFYSATGSAASTSVLCSLLILLNLVNNLTNMAGASRQIFAFARDRGVPFSNWVSRVPSRFDVPVNSIAVSAFCACVLHCINIGSTIAFNIILSVGTVSLITSYVTSIGCITWRRIKGLPLLPSKFSLGRKLGLVVNLLSLGFCALIYVFAFFPPTPDPPTVSMNWAIVVYAGVLGIAGAYYVAEAKHHYEGPVEYVRKRA</sequence>
<dbReference type="Proteomes" id="UP000240883">
    <property type="component" value="Unassembled WGS sequence"/>
</dbReference>
<accession>A0A2T2N450</accession>
<feature type="transmembrane region" description="Helical" evidence="7">
    <location>
        <begin position="485"/>
        <end position="504"/>
    </location>
</feature>
<feature type="transmembrane region" description="Helical" evidence="7">
    <location>
        <begin position="411"/>
        <end position="433"/>
    </location>
</feature>
<keyword evidence="3 7" id="KW-0812">Transmembrane</keyword>
<feature type="transmembrane region" description="Helical" evidence="7">
    <location>
        <begin position="84"/>
        <end position="102"/>
    </location>
</feature>
<evidence type="ECO:0000256" key="1">
    <source>
        <dbReference type="ARBA" id="ARBA00004141"/>
    </source>
</evidence>
<keyword evidence="2" id="KW-0813">Transport</keyword>
<dbReference type="STRING" id="1448308.A0A2T2N450"/>
<keyword evidence="9" id="KW-1185">Reference proteome</keyword>